<organism evidence="2 3">
    <name type="scientific">Amblyomma americanum</name>
    <name type="common">Lone star tick</name>
    <dbReference type="NCBI Taxonomy" id="6943"/>
    <lineage>
        <taxon>Eukaryota</taxon>
        <taxon>Metazoa</taxon>
        <taxon>Ecdysozoa</taxon>
        <taxon>Arthropoda</taxon>
        <taxon>Chelicerata</taxon>
        <taxon>Arachnida</taxon>
        <taxon>Acari</taxon>
        <taxon>Parasitiformes</taxon>
        <taxon>Ixodida</taxon>
        <taxon>Ixodoidea</taxon>
        <taxon>Ixodidae</taxon>
        <taxon>Amblyomminae</taxon>
        <taxon>Amblyomma</taxon>
    </lineage>
</organism>
<proteinExistence type="predicted"/>
<feature type="compositionally biased region" description="Polar residues" evidence="1">
    <location>
        <begin position="30"/>
        <end position="39"/>
    </location>
</feature>
<dbReference type="EMBL" id="JARKHS020004178">
    <property type="protein sequence ID" value="KAK8784865.1"/>
    <property type="molecule type" value="Genomic_DNA"/>
</dbReference>
<feature type="compositionally biased region" description="Basic and acidic residues" evidence="1">
    <location>
        <begin position="70"/>
        <end position="79"/>
    </location>
</feature>
<feature type="region of interest" description="Disordered" evidence="1">
    <location>
        <begin position="124"/>
        <end position="163"/>
    </location>
</feature>
<dbReference type="Proteomes" id="UP001321473">
    <property type="component" value="Unassembled WGS sequence"/>
</dbReference>
<protein>
    <submittedName>
        <fullName evidence="2">Uncharacterized protein</fullName>
    </submittedName>
</protein>
<sequence>MEPDPTNRKPPVSTAKQIPPGQSAAKDPGQATTTASTNESPKRKTVEVPANNLGPFAAEAKRPSSQAQSNEKKEQEQPRKRSTPINSPGLQIARQPILADVEKDSLVCASKADDAEVLQELRQLKATNGTEASRHYRPPTPTLGASTPPEDEQGTAVHCPQNSPMALLRPSQHVEGKPTAKESMEGDGRAFAHKALERVDYKAKPPEYINVPAVVSQREPSTRKSDHCEAAPGLNLQGADLQAPPVREETKAEILPQTQASPSNKPEDFVGSLAVSGGVPGLSRQPKKPIIASRASLPAQPDSQQSGSKSSLSRRVFFPEKIAKLVTLTPRWTSILNADEGGTHLGRGPDLPVPEDLVMTADRRRFEGRSPERFDLFRRASISVAPVPDAGLYKEGASSMINFDSPSRLDEAPRRGAASFMDGEQSVALKRAACLCAGVGALTTGLFLVTFLTGYTELRQPITLAPVMTEPDYNDVNRSEALIQPSFEQDEWITLTQADYSGVGTFHMDGHESAVTDYPQESEVISEG</sequence>
<evidence type="ECO:0000256" key="1">
    <source>
        <dbReference type="SAM" id="MobiDB-lite"/>
    </source>
</evidence>
<keyword evidence="3" id="KW-1185">Reference proteome</keyword>
<dbReference type="AlphaFoldDB" id="A0AAQ4FDR6"/>
<comment type="caution">
    <text evidence="2">The sequence shown here is derived from an EMBL/GenBank/DDBJ whole genome shotgun (WGS) entry which is preliminary data.</text>
</comment>
<feature type="region of interest" description="Disordered" evidence="1">
    <location>
        <begin position="246"/>
        <end position="286"/>
    </location>
</feature>
<gene>
    <name evidence="2" type="ORF">V5799_008771</name>
</gene>
<evidence type="ECO:0000313" key="2">
    <source>
        <dbReference type="EMBL" id="KAK8784865.1"/>
    </source>
</evidence>
<feature type="region of interest" description="Disordered" evidence="1">
    <location>
        <begin position="1"/>
        <end position="96"/>
    </location>
</feature>
<accession>A0AAQ4FDR6</accession>
<name>A0AAQ4FDR6_AMBAM</name>
<reference evidence="2 3" key="1">
    <citation type="journal article" date="2023" name="Arcadia Sci">
        <title>De novo assembly of a long-read Amblyomma americanum tick genome.</title>
        <authorList>
            <person name="Chou S."/>
            <person name="Poskanzer K.E."/>
            <person name="Rollins M."/>
            <person name="Thuy-Boun P.S."/>
        </authorList>
    </citation>
    <scope>NUCLEOTIDE SEQUENCE [LARGE SCALE GENOMIC DNA]</scope>
    <source>
        <strain evidence="2">F_SG_1</strain>
        <tissue evidence="2">Salivary glands</tissue>
    </source>
</reference>
<evidence type="ECO:0000313" key="3">
    <source>
        <dbReference type="Proteomes" id="UP001321473"/>
    </source>
</evidence>